<dbReference type="InterPro" id="IPR001222">
    <property type="entry name" value="Znf_TFIIS"/>
</dbReference>
<dbReference type="InterPro" id="IPR012164">
    <property type="entry name" value="Rpa12/Rpb9/Rpc10/TFS"/>
</dbReference>
<dbReference type="Pfam" id="PF01096">
    <property type="entry name" value="Zn_ribbon_TFIIS"/>
    <property type="match status" value="1"/>
</dbReference>
<dbReference type="GO" id="GO:0003676">
    <property type="term" value="F:nucleic acid binding"/>
    <property type="evidence" value="ECO:0007669"/>
    <property type="project" value="InterPro"/>
</dbReference>
<evidence type="ECO:0000313" key="5">
    <source>
        <dbReference type="EMBL" id="QHS93707.1"/>
    </source>
</evidence>
<dbReference type="GO" id="GO:0008270">
    <property type="term" value="F:zinc ion binding"/>
    <property type="evidence" value="ECO:0007669"/>
    <property type="project" value="UniProtKB-KW"/>
</dbReference>
<evidence type="ECO:0000256" key="1">
    <source>
        <dbReference type="ARBA" id="ARBA00022723"/>
    </source>
</evidence>
<dbReference type="PROSITE" id="PS51133">
    <property type="entry name" value="ZF_TFIIS_2"/>
    <property type="match status" value="1"/>
</dbReference>
<feature type="domain" description="TFIIS-type" evidence="4">
    <location>
        <begin position="90"/>
        <end position="131"/>
    </location>
</feature>
<evidence type="ECO:0000259" key="4">
    <source>
        <dbReference type="PROSITE" id="PS51133"/>
    </source>
</evidence>
<keyword evidence="2" id="KW-0863">Zinc-finger</keyword>
<dbReference type="Gene3D" id="2.20.25.10">
    <property type="match status" value="1"/>
</dbReference>
<dbReference type="GO" id="GO:0003899">
    <property type="term" value="F:DNA-directed RNA polymerase activity"/>
    <property type="evidence" value="ECO:0007669"/>
    <property type="project" value="InterPro"/>
</dbReference>
<dbReference type="AlphaFoldDB" id="A0A6C0BMT2"/>
<dbReference type="SUPFAM" id="SSF57783">
    <property type="entry name" value="Zinc beta-ribbon"/>
    <property type="match status" value="1"/>
</dbReference>
<evidence type="ECO:0000256" key="2">
    <source>
        <dbReference type="ARBA" id="ARBA00022771"/>
    </source>
</evidence>
<proteinExistence type="predicted"/>
<dbReference type="PANTHER" id="PTHR11239:SF12">
    <property type="entry name" value="DNA-DIRECTED RNA POLYMERASE III SUBUNIT RPC10"/>
    <property type="match status" value="1"/>
</dbReference>
<name>A0A6C0BMT2_9ZZZZ</name>
<dbReference type="EMBL" id="MN739208">
    <property type="protein sequence ID" value="QHS93707.1"/>
    <property type="molecule type" value="Genomic_DNA"/>
</dbReference>
<sequence>MWYDDMLREAISVKFTPNSRAWQYKYQQLLYNLKINGDYLLERYTFEEMVNLNNEALISNQKQEKILKWQSEMKEYNDLLNVRFGDTSYKTILCNTCKGKSEVQWTGRQTRSADEGMTIFCLCTTCGKRWRESS</sequence>
<keyword evidence="3" id="KW-0862">Zinc</keyword>
<dbReference type="SMART" id="SM00440">
    <property type="entry name" value="ZnF_C2C2"/>
    <property type="match status" value="1"/>
</dbReference>
<keyword evidence="1" id="KW-0479">Metal-binding</keyword>
<dbReference type="PANTHER" id="PTHR11239">
    <property type="entry name" value="DNA-DIRECTED RNA POLYMERASE"/>
    <property type="match status" value="1"/>
</dbReference>
<evidence type="ECO:0000256" key="3">
    <source>
        <dbReference type="ARBA" id="ARBA00022833"/>
    </source>
</evidence>
<organism evidence="5">
    <name type="scientific">viral metagenome</name>
    <dbReference type="NCBI Taxonomy" id="1070528"/>
    <lineage>
        <taxon>unclassified sequences</taxon>
        <taxon>metagenomes</taxon>
        <taxon>organismal metagenomes</taxon>
    </lineage>
</organism>
<protein>
    <recommendedName>
        <fullName evidence="4">TFIIS-type domain-containing protein</fullName>
    </recommendedName>
</protein>
<reference evidence="5" key="1">
    <citation type="journal article" date="2020" name="Nature">
        <title>Giant virus diversity and host interactions through global metagenomics.</title>
        <authorList>
            <person name="Schulz F."/>
            <person name="Roux S."/>
            <person name="Paez-Espino D."/>
            <person name="Jungbluth S."/>
            <person name="Walsh D.A."/>
            <person name="Denef V.J."/>
            <person name="McMahon K.D."/>
            <person name="Konstantinidis K.T."/>
            <person name="Eloe-Fadrosh E.A."/>
            <person name="Kyrpides N.C."/>
            <person name="Woyke T."/>
        </authorList>
    </citation>
    <scope>NUCLEOTIDE SEQUENCE</scope>
    <source>
        <strain evidence="5">GVMAG-M-3300018080-19</strain>
    </source>
</reference>
<dbReference type="GO" id="GO:0006386">
    <property type="term" value="P:termination of RNA polymerase III transcription"/>
    <property type="evidence" value="ECO:0007669"/>
    <property type="project" value="TreeGrafter"/>
</dbReference>
<dbReference type="GO" id="GO:0005666">
    <property type="term" value="C:RNA polymerase III complex"/>
    <property type="evidence" value="ECO:0007669"/>
    <property type="project" value="TreeGrafter"/>
</dbReference>
<accession>A0A6C0BMT2</accession>